<gene>
    <name evidence="19" type="ORF">WMY93_011199</name>
</gene>
<dbReference type="SMART" id="SM00330">
    <property type="entry name" value="PIPKc"/>
    <property type="match status" value="1"/>
</dbReference>
<evidence type="ECO:0000256" key="7">
    <source>
        <dbReference type="ARBA" id="ARBA00022824"/>
    </source>
</evidence>
<evidence type="ECO:0000256" key="3">
    <source>
        <dbReference type="ARBA" id="ARBA00022490"/>
    </source>
</evidence>
<evidence type="ECO:0000256" key="12">
    <source>
        <dbReference type="ARBA" id="ARBA00036950"/>
    </source>
</evidence>
<evidence type="ECO:0000256" key="11">
    <source>
        <dbReference type="ARBA" id="ARBA00036698"/>
    </source>
</evidence>
<feature type="domain" description="PIPK" evidence="18">
    <location>
        <begin position="66"/>
        <end position="453"/>
    </location>
</feature>
<comment type="catalytic activity">
    <reaction evidence="11">
        <text>a 1,2-diacyl-sn-glycero-3-phospho-(1D-myo-inositol-5-phosphate) + ATP = a 1,2-diacyl-sn-glycero-3-phospho-(1D-myo-inositol-4,5-bisphosphate) + ADP + H(+)</text>
        <dbReference type="Rhea" id="RHEA:12280"/>
        <dbReference type="ChEBI" id="CHEBI:15378"/>
        <dbReference type="ChEBI" id="CHEBI:30616"/>
        <dbReference type="ChEBI" id="CHEBI:57795"/>
        <dbReference type="ChEBI" id="CHEBI:58456"/>
        <dbReference type="ChEBI" id="CHEBI:456216"/>
        <dbReference type="EC" id="2.7.1.149"/>
    </reaction>
    <physiologicalReaction direction="left-to-right" evidence="11">
        <dbReference type="Rhea" id="RHEA:12281"/>
    </physiologicalReaction>
</comment>
<evidence type="ECO:0000256" key="2">
    <source>
        <dbReference type="ARBA" id="ARBA00004496"/>
    </source>
</evidence>
<dbReference type="PANTHER" id="PTHR23086">
    <property type="entry name" value="PHOSPHATIDYLINOSITOL-4-PHOSPHATE 5-KINASE"/>
    <property type="match status" value="1"/>
</dbReference>
<protein>
    <recommendedName>
        <fullName evidence="14">Phosphatidylinositol 5-phosphate 4-kinase type-2 gamma</fullName>
        <ecNumber evidence="13">2.7.1.149</ecNumber>
    </recommendedName>
    <alternativeName>
        <fullName evidence="15">Phosphatidylinositol 5-phosphate 4-kinase type II gamma</fullName>
    </alternativeName>
</protein>
<evidence type="ECO:0000256" key="17">
    <source>
        <dbReference type="SAM" id="MobiDB-lite"/>
    </source>
</evidence>
<dbReference type="Gene3D" id="3.30.800.10">
    <property type="entry name" value="Phosphatidylinositol Phosphate Kinase II Beta"/>
    <property type="match status" value="1"/>
</dbReference>
<evidence type="ECO:0000259" key="18">
    <source>
        <dbReference type="PROSITE" id="PS51455"/>
    </source>
</evidence>
<evidence type="ECO:0000256" key="8">
    <source>
        <dbReference type="ARBA" id="ARBA00022840"/>
    </source>
</evidence>
<dbReference type="InterPro" id="IPR027484">
    <property type="entry name" value="PInositol-4-P-5-kinase_N"/>
</dbReference>
<feature type="compositionally biased region" description="Acidic residues" evidence="17">
    <location>
        <begin position="322"/>
        <end position="339"/>
    </location>
</feature>
<dbReference type="InterPro" id="IPR002498">
    <property type="entry name" value="PInositol-4-P-4/5-kinase_core"/>
</dbReference>
<dbReference type="EC" id="2.7.1.149" evidence="13"/>
<dbReference type="GO" id="GO:0046854">
    <property type="term" value="P:phosphatidylinositol phosphate biosynthetic process"/>
    <property type="evidence" value="ECO:0007669"/>
    <property type="project" value="TreeGrafter"/>
</dbReference>
<dbReference type="GO" id="GO:0016309">
    <property type="term" value="F:1-phosphatidylinositol-5-phosphate 4-kinase activity"/>
    <property type="evidence" value="ECO:0007669"/>
    <property type="project" value="UniProtKB-EC"/>
</dbReference>
<evidence type="ECO:0000256" key="9">
    <source>
        <dbReference type="ARBA" id="ARBA00023098"/>
    </source>
</evidence>
<comment type="subcellular location">
    <subcellularLocation>
        <location evidence="2">Cytoplasm</location>
    </subcellularLocation>
    <subcellularLocation>
        <location evidence="1">Endoplasmic reticulum</location>
    </subcellularLocation>
</comment>
<dbReference type="Proteomes" id="UP001460270">
    <property type="component" value="Unassembled WGS sequence"/>
</dbReference>
<evidence type="ECO:0000313" key="20">
    <source>
        <dbReference type="Proteomes" id="UP001460270"/>
    </source>
</evidence>
<dbReference type="InterPro" id="IPR027483">
    <property type="entry name" value="PInositol-4-P-4/5-kinase_C_sf"/>
</dbReference>
<evidence type="ECO:0000256" key="15">
    <source>
        <dbReference type="ARBA" id="ARBA00041993"/>
    </source>
</evidence>
<dbReference type="PROSITE" id="PS51455">
    <property type="entry name" value="PIPK"/>
    <property type="match status" value="1"/>
</dbReference>
<feature type="region of interest" description="Disordered" evidence="17">
    <location>
        <begin position="319"/>
        <end position="348"/>
    </location>
</feature>
<keyword evidence="8 16" id="KW-0067">ATP-binding</keyword>
<dbReference type="GO" id="GO:0005524">
    <property type="term" value="F:ATP binding"/>
    <property type="evidence" value="ECO:0007669"/>
    <property type="project" value="UniProtKB-UniRule"/>
</dbReference>
<evidence type="ECO:0000256" key="10">
    <source>
        <dbReference type="ARBA" id="ARBA00036478"/>
    </source>
</evidence>
<dbReference type="GO" id="GO:0005783">
    <property type="term" value="C:endoplasmic reticulum"/>
    <property type="evidence" value="ECO:0007669"/>
    <property type="project" value="UniProtKB-SubCell"/>
</dbReference>
<dbReference type="GO" id="GO:0016308">
    <property type="term" value="F:1-phosphatidylinositol-4-phosphate 5-kinase activity"/>
    <property type="evidence" value="ECO:0007669"/>
    <property type="project" value="TreeGrafter"/>
</dbReference>
<organism evidence="19 20">
    <name type="scientific">Mugilogobius chulae</name>
    <name type="common">yellowstripe goby</name>
    <dbReference type="NCBI Taxonomy" id="88201"/>
    <lineage>
        <taxon>Eukaryota</taxon>
        <taxon>Metazoa</taxon>
        <taxon>Chordata</taxon>
        <taxon>Craniata</taxon>
        <taxon>Vertebrata</taxon>
        <taxon>Euteleostomi</taxon>
        <taxon>Actinopterygii</taxon>
        <taxon>Neopterygii</taxon>
        <taxon>Teleostei</taxon>
        <taxon>Neoteleostei</taxon>
        <taxon>Acanthomorphata</taxon>
        <taxon>Gobiaria</taxon>
        <taxon>Gobiiformes</taxon>
        <taxon>Gobioidei</taxon>
        <taxon>Gobiidae</taxon>
        <taxon>Gobionellinae</taxon>
        <taxon>Mugilogobius</taxon>
    </lineage>
</organism>
<evidence type="ECO:0000256" key="14">
    <source>
        <dbReference type="ARBA" id="ARBA00039392"/>
    </source>
</evidence>
<keyword evidence="9" id="KW-0443">Lipid metabolism</keyword>
<name>A0AAW0P7Y3_9GOBI</name>
<keyword evidence="3" id="KW-0963">Cytoplasm</keyword>
<evidence type="ECO:0000256" key="1">
    <source>
        <dbReference type="ARBA" id="ARBA00004240"/>
    </source>
</evidence>
<keyword evidence="5 16" id="KW-0547">Nucleotide-binding</keyword>
<dbReference type="FunFam" id="3.30.800.10:FF:000002">
    <property type="entry name" value="Phosphatidylinositol 5-phosphate 4-kinase type-2 beta"/>
    <property type="match status" value="1"/>
</dbReference>
<feature type="region of interest" description="Disordered" evidence="17">
    <location>
        <begin position="32"/>
        <end position="51"/>
    </location>
</feature>
<evidence type="ECO:0000313" key="19">
    <source>
        <dbReference type="EMBL" id="KAK7915438.1"/>
    </source>
</evidence>
<evidence type="ECO:0000256" key="16">
    <source>
        <dbReference type="PROSITE-ProRule" id="PRU00781"/>
    </source>
</evidence>
<keyword evidence="4 16" id="KW-0808">Transferase</keyword>
<keyword evidence="6 16" id="KW-0418">Kinase</keyword>
<evidence type="ECO:0000256" key="5">
    <source>
        <dbReference type="ARBA" id="ARBA00022741"/>
    </source>
</evidence>
<keyword evidence="7" id="KW-0256">Endoplasmic reticulum</keyword>
<dbReference type="EMBL" id="JBBPFD010000008">
    <property type="protein sequence ID" value="KAK7915438.1"/>
    <property type="molecule type" value="Genomic_DNA"/>
</dbReference>
<accession>A0AAW0P7Y3</accession>
<dbReference type="SUPFAM" id="SSF56104">
    <property type="entry name" value="SAICAR synthase-like"/>
    <property type="match status" value="1"/>
</dbReference>
<evidence type="ECO:0000256" key="6">
    <source>
        <dbReference type="ARBA" id="ARBA00022777"/>
    </source>
</evidence>
<dbReference type="Gene3D" id="3.30.810.10">
    <property type="entry name" value="2-Layer Sandwich"/>
    <property type="match status" value="2"/>
</dbReference>
<evidence type="ECO:0000256" key="13">
    <source>
        <dbReference type="ARBA" id="ARBA00039039"/>
    </source>
</evidence>
<reference evidence="20" key="1">
    <citation type="submission" date="2024-04" db="EMBL/GenBank/DDBJ databases">
        <title>Salinicola lusitanus LLJ914,a marine bacterium isolated from the Okinawa Trough.</title>
        <authorList>
            <person name="Li J."/>
        </authorList>
    </citation>
    <scope>NUCLEOTIDE SEQUENCE [LARGE SCALE GENOMIC DNA]</scope>
</reference>
<dbReference type="AlphaFoldDB" id="A0AAW0P7Y3"/>
<proteinExistence type="predicted"/>
<dbReference type="GO" id="GO:0005886">
    <property type="term" value="C:plasma membrane"/>
    <property type="evidence" value="ECO:0007669"/>
    <property type="project" value="TreeGrafter"/>
</dbReference>
<dbReference type="Pfam" id="PF01504">
    <property type="entry name" value="PIP5K"/>
    <property type="match status" value="1"/>
</dbReference>
<dbReference type="PANTHER" id="PTHR23086:SF35">
    <property type="entry name" value="PHOSPHATIDYLINOSITOL 5-PHOSPHATE 4-KINASE TYPE-2 GAMMA"/>
    <property type="match status" value="1"/>
</dbReference>
<dbReference type="InterPro" id="IPR023610">
    <property type="entry name" value="PInositol-4/5-P-5/4-kinase"/>
</dbReference>
<comment type="catalytic activity">
    <reaction evidence="10">
        <text>1,2-dihexadecanoyl-sn-glycero-3-phospho-(1D-myo-inositol-5-phosphate) + ATP = 1,2-dihexadecanoyl-sn-glycero-3-phospho-(1D-myo-inositol-4,5-bisphosphate) + ADP + H(+)</text>
        <dbReference type="Rhea" id="RHEA:55992"/>
        <dbReference type="ChEBI" id="CHEBI:15378"/>
        <dbReference type="ChEBI" id="CHEBI:30616"/>
        <dbReference type="ChEBI" id="CHEBI:83423"/>
        <dbReference type="ChEBI" id="CHEBI:84968"/>
        <dbReference type="ChEBI" id="CHEBI:456216"/>
    </reaction>
    <physiologicalReaction direction="left-to-right" evidence="10">
        <dbReference type="Rhea" id="RHEA:55993"/>
    </physiologicalReaction>
</comment>
<comment type="catalytic activity">
    <reaction evidence="12">
        <text>1,2-dihexadecanoyl-sn-glycero-3-phospho-(1D-myo-inositol-5-phosphate) + GTP = 1,2-dihexadecanoyl-sn-glycero-3-phospho-(1D-myo-inositol-4,5-bisphosphate) + GDP + H(+)</text>
        <dbReference type="Rhea" id="RHEA:55964"/>
        <dbReference type="ChEBI" id="CHEBI:15378"/>
        <dbReference type="ChEBI" id="CHEBI:37565"/>
        <dbReference type="ChEBI" id="CHEBI:58189"/>
        <dbReference type="ChEBI" id="CHEBI:83423"/>
        <dbReference type="ChEBI" id="CHEBI:84968"/>
    </reaction>
    <physiologicalReaction direction="left-to-right" evidence="12">
        <dbReference type="Rhea" id="RHEA:55965"/>
    </physiologicalReaction>
</comment>
<feature type="compositionally biased region" description="Polar residues" evidence="17">
    <location>
        <begin position="32"/>
        <end position="43"/>
    </location>
</feature>
<keyword evidence="20" id="KW-1185">Reference proteome</keyword>
<sequence>MTKTVLINLRGACSTLVPEQTSALLRDTLTMSSPGAASSNPLTSLAPKRKTKKKHFVQQKVEVFRASDPVLSVLMWGVNHSMTDLCHVPAPVMLLPDDFKANTKIKVTNHFFNKENLPGQFKFKEYCPQVFRNLREHFGVEDQDFQVSLARSSPHRVEQAQGGGLLLTSFDRTLLVKEISSEEVEEMHNILSEYHQHVVLCHGCTLLPQFLSMYRVSVENEDTYLLVMRNMFSHRLTVHRKYDLKGSLVSREASCKEKVKELPTFKDTDFKNNLQRIYMDENEKEKLMDKLNRDIEFLVRLRIVDYSLLLGIHDVDRAEREQAEEEEEESEEDEEEEDSAAPVPYSSSPEGIAGYVNSFKPLEPGEFDPYVDVYAIQSAVVANDVKFSEFFKSRRSSEGSVFHGLIDVLSQYDTKKKAAHAAKAVKHGAAAEISTVNPEQYAKRFKDFITTIFA</sequence>
<evidence type="ECO:0000256" key="4">
    <source>
        <dbReference type="ARBA" id="ARBA00022679"/>
    </source>
</evidence>
<comment type="caution">
    <text evidence="19">The sequence shown here is derived from an EMBL/GenBank/DDBJ whole genome shotgun (WGS) entry which is preliminary data.</text>
</comment>